<dbReference type="InterPro" id="IPR001452">
    <property type="entry name" value="SH3_domain"/>
</dbReference>
<dbReference type="GO" id="GO:0043130">
    <property type="term" value="F:ubiquitin binding"/>
    <property type="evidence" value="ECO:0007669"/>
    <property type="project" value="InterPro"/>
</dbReference>
<dbReference type="SUPFAM" id="SSF48464">
    <property type="entry name" value="ENTH/VHS domain"/>
    <property type="match status" value="1"/>
</dbReference>
<protein>
    <recommendedName>
        <fullName evidence="3">Class E vacuolar protein-sorting machinery protein HSE1</fullName>
    </recommendedName>
    <alternativeName>
        <fullName evidence="4">Class E vacuolar protein-sorting machinery protein hse1</fullName>
    </alternativeName>
</protein>
<feature type="compositionally biased region" description="Pro residues" evidence="10">
    <location>
        <begin position="397"/>
        <end position="412"/>
    </location>
</feature>
<dbReference type="PRINTS" id="PR00452">
    <property type="entry name" value="SH3DOMAIN"/>
</dbReference>
<evidence type="ECO:0000256" key="7">
    <source>
        <dbReference type="ARBA" id="ARBA00022753"/>
    </source>
</evidence>
<dbReference type="PROSITE" id="PS50002">
    <property type="entry name" value="SH3"/>
    <property type="match status" value="1"/>
</dbReference>
<accession>A0AAD5TM07</accession>
<evidence type="ECO:0000256" key="3">
    <source>
        <dbReference type="ARBA" id="ARBA00017923"/>
    </source>
</evidence>
<evidence type="ECO:0000256" key="9">
    <source>
        <dbReference type="PROSITE-ProRule" id="PRU00192"/>
    </source>
</evidence>
<dbReference type="PROSITE" id="PS50179">
    <property type="entry name" value="VHS"/>
    <property type="match status" value="1"/>
</dbReference>
<name>A0AAD5TM07_9FUNG</name>
<dbReference type="InterPro" id="IPR003903">
    <property type="entry name" value="UIM_dom"/>
</dbReference>
<feature type="region of interest" description="Disordered" evidence="10">
    <location>
        <begin position="176"/>
        <end position="205"/>
    </location>
</feature>
<dbReference type="EMBL" id="JADGJQ010000015">
    <property type="protein sequence ID" value="KAJ3180639.1"/>
    <property type="molecule type" value="Genomic_DNA"/>
</dbReference>
<feature type="domain" description="SH3" evidence="11">
    <location>
        <begin position="209"/>
        <end position="269"/>
    </location>
</feature>
<evidence type="ECO:0000256" key="4">
    <source>
        <dbReference type="ARBA" id="ARBA00018978"/>
    </source>
</evidence>
<evidence type="ECO:0000256" key="10">
    <source>
        <dbReference type="SAM" id="MobiDB-lite"/>
    </source>
</evidence>
<feature type="compositionally biased region" description="Low complexity" evidence="10">
    <location>
        <begin position="186"/>
        <end position="199"/>
    </location>
</feature>
<dbReference type="SUPFAM" id="SSF50044">
    <property type="entry name" value="SH3-domain"/>
    <property type="match status" value="1"/>
</dbReference>
<comment type="subcellular location">
    <subcellularLocation>
        <location evidence="1">Endosome membrane</location>
        <topology evidence="1">Peripheral membrane protein</topology>
        <orientation evidence="1">Cytoplasmic side</orientation>
    </subcellularLocation>
</comment>
<feature type="domain" description="VHS" evidence="12">
    <location>
        <begin position="11"/>
        <end position="140"/>
    </location>
</feature>
<evidence type="ECO:0000313" key="13">
    <source>
        <dbReference type="EMBL" id="KAJ3180639.1"/>
    </source>
</evidence>
<dbReference type="Proteomes" id="UP001212152">
    <property type="component" value="Unassembled WGS sequence"/>
</dbReference>
<evidence type="ECO:0000259" key="11">
    <source>
        <dbReference type="PROSITE" id="PS50002"/>
    </source>
</evidence>
<comment type="similarity">
    <text evidence="2">Belongs to the STAM family.</text>
</comment>
<dbReference type="InterPro" id="IPR050670">
    <property type="entry name" value="STAM"/>
</dbReference>
<evidence type="ECO:0000259" key="12">
    <source>
        <dbReference type="PROSITE" id="PS50179"/>
    </source>
</evidence>
<dbReference type="PROSITE" id="PS50330">
    <property type="entry name" value="UIM"/>
    <property type="match status" value="1"/>
</dbReference>
<gene>
    <name evidence="13" type="primary">HSE1_1</name>
    <name evidence="13" type="ORF">HDU87_001752</name>
</gene>
<dbReference type="SUPFAM" id="SSF89009">
    <property type="entry name" value="GAT-like domain"/>
    <property type="match status" value="1"/>
</dbReference>
<dbReference type="GO" id="GO:0035091">
    <property type="term" value="F:phosphatidylinositol binding"/>
    <property type="evidence" value="ECO:0007669"/>
    <property type="project" value="InterPro"/>
</dbReference>
<evidence type="ECO:0000313" key="14">
    <source>
        <dbReference type="Proteomes" id="UP001212152"/>
    </source>
</evidence>
<keyword evidence="6" id="KW-0813">Transport</keyword>
<proteinExistence type="inferred from homology"/>
<dbReference type="PANTHER" id="PTHR45929">
    <property type="entry name" value="JAK PATHWAY SIGNAL TRANSDUCTION ADAPTOR MOLECULE"/>
    <property type="match status" value="1"/>
</dbReference>
<keyword evidence="8" id="KW-0653">Protein transport</keyword>
<keyword evidence="14" id="KW-1185">Reference proteome</keyword>
<dbReference type="AlphaFoldDB" id="A0AAD5TM07"/>
<dbReference type="InterPro" id="IPR002014">
    <property type="entry name" value="VHS_dom"/>
</dbReference>
<feature type="compositionally biased region" description="Low complexity" evidence="10">
    <location>
        <begin position="413"/>
        <end position="424"/>
    </location>
</feature>
<dbReference type="Pfam" id="PF00790">
    <property type="entry name" value="VHS"/>
    <property type="match status" value="1"/>
</dbReference>
<sequence>MSSLDELITKATSETNTGEDWGLIISICEKAERNESSAREAVQILVKRLQHRNVNVVLFTLTVANSLVHNCGSTLRREIASRAFVDALVKQVHSKSVHEVVRTRVLDFIQQWADAFRTDSSLGFMVDTYNSLKSQGALFPSPHVPDVVKTQAMINKEKEDEELQLALALSLSAQESGGGKSKQQQKHQQQQQQQQNQEHMVSPRPTGPKVLFQVRALYDFPGAEEGELRLVRGDVVDVYDATTFQDWWKGESASRIGIFPSNYVEKIVGGAAAAATHTATVYADASRASKDGEADVVGSRKKIQEFSAILSGIDPRRDSFAENEHLQQTYSDILLLRPKLLKLLETYRAKQDELGAIKDRFTNACSTYHRLMEAQLAQYRQANTYEQQPQQSYGGWAPPPPHQQQVGGPPPHQQQQYQAYQGGY</sequence>
<dbReference type="CDD" id="cd16978">
    <property type="entry name" value="VHS_HSE1"/>
    <property type="match status" value="1"/>
</dbReference>
<evidence type="ECO:0000256" key="2">
    <source>
        <dbReference type="ARBA" id="ARBA00009666"/>
    </source>
</evidence>
<evidence type="ECO:0000256" key="6">
    <source>
        <dbReference type="ARBA" id="ARBA00022448"/>
    </source>
</evidence>
<evidence type="ECO:0000256" key="8">
    <source>
        <dbReference type="ARBA" id="ARBA00022927"/>
    </source>
</evidence>
<dbReference type="SMART" id="SM00326">
    <property type="entry name" value="SH3"/>
    <property type="match status" value="1"/>
</dbReference>
<dbReference type="PANTHER" id="PTHR45929:SF3">
    <property type="entry name" value="JAK PATHWAY SIGNAL TRANSDUCTION ADAPTOR MOLECULE"/>
    <property type="match status" value="1"/>
</dbReference>
<comment type="caution">
    <text evidence="13">The sequence shown here is derived from an EMBL/GenBank/DDBJ whole genome shotgun (WGS) entry which is preliminary data.</text>
</comment>
<dbReference type="GO" id="GO:0043328">
    <property type="term" value="P:protein transport to vacuole involved in ubiquitin-dependent protein catabolic process via the multivesicular body sorting pathway"/>
    <property type="evidence" value="ECO:0007669"/>
    <property type="project" value="TreeGrafter"/>
</dbReference>
<organism evidence="13 14">
    <name type="scientific">Geranomyces variabilis</name>
    <dbReference type="NCBI Taxonomy" id="109894"/>
    <lineage>
        <taxon>Eukaryota</taxon>
        <taxon>Fungi</taxon>
        <taxon>Fungi incertae sedis</taxon>
        <taxon>Chytridiomycota</taxon>
        <taxon>Chytridiomycota incertae sedis</taxon>
        <taxon>Chytridiomycetes</taxon>
        <taxon>Spizellomycetales</taxon>
        <taxon>Powellomycetaceae</taxon>
        <taxon>Geranomyces</taxon>
    </lineage>
</organism>
<keyword evidence="7" id="KW-0967">Endosome</keyword>
<dbReference type="SMART" id="SM00288">
    <property type="entry name" value="VHS"/>
    <property type="match status" value="1"/>
</dbReference>
<dbReference type="InterPro" id="IPR036028">
    <property type="entry name" value="SH3-like_dom_sf"/>
</dbReference>
<evidence type="ECO:0000256" key="1">
    <source>
        <dbReference type="ARBA" id="ARBA00004125"/>
    </source>
</evidence>
<feature type="region of interest" description="Disordered" evidence="10">
    <location>
        <begin position="387"/>
        <end position="424"/>
    </location>
</feature>
<dbReference type="Gene3D" id="2.30.30.40">
    <property type="entry name" value="SH3 Domains"/>
    <property type="match status" value="1"/>
</dbReference>
<dbReference type="InterPro" id="IPR008942">
    <property type="entry name" value="ENTH_VHS"/>
</dbReference>
<dbReference type="Pfam" id="PF00018">
    <property type="entry name" value="SH3_1"/>
    <property type="match status" value="1"/>
</dbReference>
<evidence type="ECO:0000256" key="5">
    <source>
        <dbReference type="ARBA" id="ARBA00022443"/>
    </source>
</evidence>
<dbReference type="GO" id="GO:0033565">
    <property type="term" value="C:ESCRT-0 complex"/>
    <property type="evidence" value="ECO:0007669"/>
    <property type="project" value="TreeGrafter"/>
</dbReference>
<reference evidence="13" key="1">
    <citation type="submission" date="2020-05" db="EMBL/GenBank/DDBJ databases">
        <title>Phylogenomic resolution of chytrid fungi.</title>
        <authorList>
            <person name="Stajich J.E."/>
            <person name="Amses K."/>
            <person name="Simmons R."/>
            <person name="Seto K."/>
            <person name="Myers J."/>
            <person name="Bonds A."/>
            <person name="Quandt C.A."/>
            <person name="Barry K."/>
            <person name="Liu P."/>
            <person name="Grigoriev I."/>
            <person name="Longcore J.E."/>
            <person name="James T.Y."/>
        </authorList>
    </citation>
    <scope>NUCLEOTIDE SEQUENCE</scope>
    <source>
        <strain evidence="13">JEL0379</strain>
    </source>
</reference>
<dbReference type="Gene3D" id="1.20.5.1940">
    <property type="match status" value="1"/>
</dbReference>
<keyword evidence="5 9" id="KW-0728">SH3 domain</keyword>
<dbReference type="Gene3D" id="1.25.40.90">
    <property type="match status" value="1"/>
</dbReference>
<dbReference type="GO" id="GO:0010008">
    <property type="term" value="C:endosome membrane"/>
    <property type="evidence" value="ECO:0007669"/>
    <property type="project" value="UniProtKB-SubCell"/>
</dbReference>